<dbReference type="EMBL" id="AP006716">
    <property type="protein sequence ID" value="BAE04098.1"/>
    <property type="molecule type" value="Genomic_DNA"/>
</dbReference>
<dbReference type="AlphaFoldDB" id="Q4L8C7"/>
<name>Q4L8C7_STAHJ</name>
<evidence type="ECO:0000313" key="1">
    <source>
        <dbReference type="EMBL" id="BAE04098.1"/>
    </source>
</evidence>
<reference evidence="1 2" key="1">
    <citation type="journal article" date="2005" name="J. Bacteriol.">
        <title>Whole-genome sequencing of Staphylococcus haemolyticus uncovers the extreme plasticity of its genome and the evolution of human-colonizing staphylococcal species.</title>
        <authorList>
            <person name="Takeuchi F."/>
            <person name="Watanabe S."/>
            <person name="Baba T."/>
            <person name="Yuzawa H."/>
            <person name="Ito T."/>
            <person name="Morimoto Y."/>
            <person name="Kuroda M."/>
            <person name="Cui L."/>
            <person name="Takahashi M."/>
            <person name="Ankai A."/>
            <person name="Baba S."/>
            <person name="Fukui S."/>
            <person name="Lee J.C."/>
            <person name="Hiramatsu K."/>
        </authorList>
    </citation>
    <scope>NUCLEOTIDE SEQUENCE [LARGE SCALE GENOMIC DNA]</scope>
    <source>
        <strain evidence="1 2">JCSC1435</strain>
    </source>
</reference>
<evidence type="ECO:0000313" key="2">
    <source>
        <dbReference type="Proteomes" id="UP000000543"/>
    </source>
</evidence>
<proteinExistence type="predicted"/>
<dbReference type="Proteomes" id="UP000000543">
    <property type="component" value="Chromosome"/>
</dbReference>
<protein>
    <submittedName>
        <fullName evidence="1">Uncharacterized protein</fullName>
    </submittedName>
</protein>
<accession>Q4L8C7</accession>
<organism evidence="1 2">
    <name type="scientific">Staphylococcus haemolyticus (strain JCSC1435)</name>
    <dbReference type="NCBI Taxonomy" id="279808"/>
    <lineage>
        <taxon>Bacteria</taxon>
        <taxon>Bacillati</taxon>
        <taxon>Bacillota</taxon>
        <taxon>Bacilli</taxon>
        <taxon>Bacillales</taxon>
        <taxon>Staphylococcaceae</taxon>
        <taxon>Staphylococcus</taxon>
    </lineage>
</organism>
<sequence>MLRYVVTLDFLKSKKKIVKTNDSPTNITLKLKYETVKG</sequence>
<dbReference type="HOGENOM" id="CLU_3333252_0_0_9"/>
<dbReference type="KEGG" id="sha:SH0789"/>
<gene>
    <name evidence="1" type="ordered locus">SH0789</name>
</gene>